<keyword evidence="3" id="KW-0813">Transport</keyword>
<gene>
    <name evidence="8" type="ORF">ATO9_06875</name>
</gene>
<dbReference type="InterPro" id="IPR050492">
    <property type="entry name" value="Bact_metal-bind_prot9"/>
</dbReference>
<comment type="caution">
    <text evidence="8">The sequence shown here is derived from an EMBL/GenBank/DDBJ whole genome shotgun (WGS) entry which is preliminary data.</text>
</comment>
<dbReference type="eggNOG" id="COG4531">
    <property type="taxonomic scope" value="Bacteria"/>
</dbReference>
<dbReference type="PANTHER" id="PTHR42953">
    <property type="entry name" value="HIGH-AFFINITY ZINC UPTAKE SYSTEM PROTEIN ZNUA-RELATED"/>
    <property type="match status" value="1"/>
</dbReference>
<evidence type="ECO:0000256" key="3">
    <source>
        <dbReference type="ARBA" id="ARBA00022448"/>
    </source>
</evidence>
<dbReference type="STRING" id="1461694.ATO9_06875"/>
<evidence type="ECO:0000313" key="8">
    <source>
        <dbReference type="EMBL" id="KGM49729.1"/>
    </source>
</evidence>
<evidence type="ECO:0000256" key="1">
    <source>
        <dbReference type="ARBA" id="ARBA00011028"/>
    </source>
</evidence>
<evidence type="ECO:0000256" key="6">
    <source>
        <dbReference type="SAM" id="MobiDB-lite"/>
    </source>
</evidence>
<dbReference type="Gene3D" id="3.40.50.1980">
    <property type="entry name" value="Nitrogenase molybdenum iron protein domain"/>
    <property type="match status" value="3"/>
</dbReference>
<evidence type="ECO:0000256" key="7">
    <source>
        <dbReference type="SAM" id="SignalP"/>
    </source>
</evidence>
<dbReference type="GO" id="GO:0006829">
    <property type="term" value="P:zinc ion transport"/>
    <property type="evidence" value="ECO:0007669"/>
    <property type="project" value="UniProtKB-KW"/>
</dbReference>
<dbReference type="Proteomes" id="UP000030004">
    <property type="component" value="Unassembled WGS sequence"/>
</dbReference>
<organism evidence="8 9">
    <name type="scientific">Pseudooceanicola atlanticus</name>
    <dbReference type="NCBI Taxonomy" id="1461694"/>
    <lineage>
        <taxon>Bacteria</taxon>
        <taxon>Pseudomonadati</taxon>
        <taxon>Pseudomonadota</taxon>
        <taxon>Alphaproteobacteria</taxon>
        <taxon>Rhodobacterales</taxon>
        <taxon>Paracoccaceae</taxon>
        <taxon>Pseudooceanicola</taxon>
    </lineage>
</organism>
<dbReference type="OrthoDB" id="7346865at2"/>
<dbReference type="AlphaFoldDB" id="A0A0A0EH59"/>
<keyword evidence="5" id="KW-0864">Zinc transport</keyword>
<dbReference type="PANTHER" id="PTHR42953:SF3">
    <property type="entry name" value="HIGH-AFFINITY ZINC UPTAKE SYSTEM PROTEIN ZNUA"/>
    <property type="match status" value="1"/>
</dbReference>
<name>A0A0A0EH59_9RHOB</name>
<protein>
    <recommendedName>
        <fullName evidence="2">High-affinity zinc uptake system protein ZnuA</fullName>
    </recommendedName>
</protein>
<evidence type="ECO:0000256" key="2">
    <source>
        <dbReference type="ARBA" id="ARBA00015915"/>
    </source>
</evidence>
<dbReference type="GO" id="GO:0046872">
    <property type="term" value="F:metal ion binding"/>
    <property type="evidence" value="ECO:0007669"/>
    <property type="project" value="InterPro"/>
</dbReference>
<dbReference type="EMBL" id="AQQX01000002">
    <property type="protein sequence ID" value="KGM49729.1"/>
    <property type="molecule type" value="Genomic_DNA"/>
</dbReference>
<keyword evidence="9" id="KW-1185">Reference proteome</keyword>
<keyword evidence="5" id="KW-0406">Ion transport</keyword>
<sequence length="364" mass="39540">MRTLLSSVALCATLPSLALAEAPRVVTDIPPVHALVAQVMQGVGEPDLLLPPGGSPHGHQMRPSEANTLANGHLLFWIGAAQSPWIEEATETLATNIRSVPLIEVEGTHLRLGGHDHGEEGHDDHGEDHADHAEHDDHGDDHAAHEDHDHEAEHDDHHNHEDHAEDHHDHDHEDHAGDDTSDGHHVGDGHVHDGIDHHAWLDPVNALIWLPEISRQLAEIDPDNAATYRENTEAAMTRIKTLTGELTARLSPLEGGFFVYHDAYGYFTDRFDLPASGAIADSDATPPGARRIAELQAEAEAADIRCLFTEPQFDTRTADRMAATLGVKVHTLDPVGSSMTPGPDLYDDLLLNLAKGLEACLTPE</sequence>
<dbReference type="InterPro" id="IPR006127">
    <property type="entry name" value="ZnuA-like"/>
</dbReference>
<feature type="chain" id="PRO_5001969087" description="High-affinity zinc uptake system protein ZnuA" evidence="7">
    <location>
        <begin position="21"/>
        <end position="364"/>
    </location>
</feature>
<evidence type="ECO:0000256" key="5">
    <source>
        <dbReference type="ARBA" id="ARBA00022906"/>
    </source>
</evidence>
<evidence type="ECO:0000313" key="9">
    <source>
        <dbReference type="Proteomes" id="UP000030004"/>
    </source>
</evidence>
<feature type="signal peptide" evidence="7">
    <location>
        <begin position="1"/>
        <end position="20"/>
    </location>
</feature>
<comment type="similarity">
    <text evidence="1">Belongs to the bacterial solute-binding protein 9 family.</text>
</comment>
<reference evidence="8 9" key="1">
    <citation type="journal article" date="2015" name="Antonie Van Leeuwenhoek">
        <title>Pseudooceanicola atlanticus gen. nov. sp. nov., isolated from surface seawater of the Atlantic Ocean and reclassification of Oceanicola batsensis, Oceanicola marinus, Oceanicola nitratireducens, Oceanicola nanhaiensis, Oceanicola antarcticus and Oceanicola flagellatus, as Pseudooceanicola batsensis comb. nov., Pseudooceanicola marinus comb. nov., Pseudooceanicola nitratireducens comb. nov., Pseudooceanicola nanhaiensis comb. nov., Pseudooceanicola antarcticus comb. nov., and Pseudooceanicola flagellatus comb. nov.</title>
        <authorList>
            <person name="Lai Q."/>
            <person name="Li G."/>
            <person name="Liu X."/>
            <person name="Du Y."/>
            <person name="Sun F."/>
            <person name="Shao Z."/>
        </authorList>
    </citation>
    <scope>NUCLEOTIDE SEQUENCE [LARGE SCALE GENOMIC DNA]</scope>
    <source>
        <strain evidence="8 9">22II-s11g</strain>
    </source>
</reference>
<evidence type="ECO:0000256" key="4">
    <source>
        <dbReference type="ARBA" id="ARBA00022729"/>
    </source>
</evidence>
<dbReference type="RefSeq" id="WP_043747066.1">
    <property type="nucleotide sequence ID" value="NZ_AQQX01000002.1"/>
</dbReference>
<accession>A0A0A0EH59</accession>
<feature type="region of interest" description="Disordered" evidence="6">
    <location>
        <begin position="111"/>
        <end position="190"/>
    </location>
</feature>
<keyword evidence="5" id="KW-0862">Zinc</keyword>
<dbReference type="Pfam" id="PF01297">
    <property type="entry name" value="ZnuA"/>
    <property type="match status" value="1"/>
</dbReference>
<keyword evidence="4 7" id="KW-0732">Signal</keyword>
<dbReference type="SUPFAM" id="SSF53807">
    <property type="entry name" value="Helical backbone' metal receptor"/>
    <property type="match status" value="1"/>
</dbReference>
<proteinExistence type="inferred from homology"/>